<evidence type="ECO:0000256" key="1">
    <source>
        <dbReference type="ARBA" id="ARBA00001962"/>
    </source>
</evidence>
<evidence type="ECO:0000313" key="9">
    <source>
        <dbReference type="Proteomes" id="UP000017819"/>
    </source>
</evidence>
<evidence type="ECO:0000256" key="2">
    <source>
        <dbReference type="ARBA" id="ARBA00007358"/>
    </source>
</evidence>
<dbReference type="PATRIC" id="fig|631454.5.peg.828"/>
<protein>
    <submittedName>
        <fullName evidence="8">Alcohol dehydrogenase</fullName>
        <ecNumber evidence="8">1.1.1.1</ecNumber>
    </submittedName>
</protein>
<dbReference type="CDD" id="cd14861">
    <property type="entry name" value="Fe-ADH-like"/>
    <property type="match status" value="1"/>
</dbReference>
<comment type="similarity">
    <text evidence="2">Belongs to the iron-containing alcohol dehydrogenase family.</text>
</comment>
<keyword evidence="4" id="KW-0520">NAD</keyword>
<dbReference type="PROSITE" id="PS00913">
    <property type="entry name" value="ADH_IRON_1"/>
    <property type="match status" value="1"/>
</dbReference>
<evidence type="ECO:0000259" key="7">
    <source>
        <dbReference type="Pfam" id="PF25137"/>
    </source>
</evidence>
<dbReference type="Pfam" id="PF00465">
    <property type="entry name" value="Fe-ADH"/>
    <property type="match status" value="1"/>
</dbReference>
<dbReference type="EC" id="1.1.1.1" evidence="8"/>
<keyword evidence="9" id="KW-1185">Reference proteome</keyword>
<dbReference type="SUPFAM" id="SSF56796">
    <property type="entry name" value="Dehydroquinate synthase-like"/>
    <property type="match status" value="1"/>
</dbReference>
<dbReference type="InterPro" id="IPR001670">
    <property type="entry name" value="ADH_Fe/GldA"/>
</dbReference>
<dbReference type="Proteomes" id="UP000017819">
    <property type="component" value="Unassembled WGS sequence"/>
</dbReference>
<dbReference type="GO" id="GO:0004022">
    <property type="term" value="F:alcohol dehydrogenase (NAD+) activity"/>
    <property type="evidence" value="ECO:0007669"/>
    <property type="project" value="UniProtKB-EC"/>
</dbReference>
<organism evidence="8 9">
    <name type="scientific">Lutibaculum baratangense AMV1</name>
    <dbReference type="NCBI Taxonomy" id="631454"/>
    <lineage>
        <taxon>Bacteria</taxon>
        <taxon>Pseudomonadati</taxon>
        <taxon>Pseudomonadota</taxon>
        <taxon>Alphaproteobacteria</taxon>
        <taxon>Hyphomicrobiales</taxon>
        <taxon>Tepidamorphaceae</taxon>
        <taxon>Lutibaculum</taxon>
    </lineage>
</organism>
<evidence type="ECO:0000313" key="8">
    <source>
        <dbReference type="EMBL" id="ESR26620.1"/>
    </source>
</evidence>
<dbReference type="Pfam" id="PF25137">
    <property type="entry name" value="ADH_Fe_C"/>
    <property type="match status" value="1"/>
</dbReference>
<reference evidence="8 9" key="1">
    <citation type="journal article" date="2014" name="Genome Announc.">
        <title>Draft Genome Sequence of Lutibaculum baratangense Strain AMV1T, Isolated from a Mud Volcano in Andamans, India.</title>
        <authorList>
            <person name="Singh A."/>
            <person name="Sreenivas A."/>
            <person name="Sathyanarayana Reddy G."/>
            <person name="Pinnaka A.K."/>
            <person name="Shivaji S."/>
        </authorList>
    </citation>
    <scope>NUCLEOTIDE SEQUENCE [LARGE SCALE GENOMIC DNA]</scope>
    <source>
        <strain evidence="8 9">AMV1</strain>
    </source>
</reference>
<gene>
    <name evidence="8" type="ORF">N177_0839</name>
</gene>
<accession>V4RU50</accession>
<feature type="domain" description="Fe-containing alcohol dehydrogenase-like C-terminal" evidence="7">
    <location>
        <begin position="187"/>
        <end position="374"/>
    </location>
</feature>
<evidence type="ECO:0000256" key="4">
    <source>
        <dbReference type="ARBA" id="ARBA00023027"/>
    </source>
</evidence>
<dbReference type="OrthoDB" id="9815791at2"/>
<dbReference type="GO" id="GO:0046872">
    <property type="term" value="F:metal ion binding"/>
    <property type="evidence" value="ECO:0007669"/>
    <property type="project" value="InterPro"/>
</dbReference>
<dbReference type="InterPro" id="IPR039697">
    <property type="entry name" value="Alcohol_dehydrogenase_Fe"/>
</dbReference>
<dbReference type="Gene3D" id="1.20.1090.10">
    <property type="entry name" value="Dehydroquinate synthase-like - alpha domain"/>
    <property type="match status" value="1"/>
</dbReference>
<feature type="domain" description="Alcohol dehydrogenase iron-type/glycerol dehydrogenase GldA" evidence="6">
    <location>
        <begin position="8"/>
        <end position="176"/>
    </location>
</feature>
<dbReference type="Gene3D" id="3.40.50.1970">
    <property type="match status" value="1"/>
</dbReference>
<dbReference type="STRING" id="631454.N177_0839"/>
<keyword evidence="3 8" id="KW-0560">Oxidoreductase</keyword>
<dbReference type="PANTHER" id="PTHR11496:SF102">
    <property type="entry name" value="ALCOHOL DEHYDROGENASE 4"/>
    <property type="match status" value="1"/>
</dbReference>
<dbReference type="EMBL" id="AWXZ01000014">
    <property type="protein sequence ID" value="ESR26620.1"/>
    <property type="molecule type" value="Genomic_DNA"/>
</dbReference>
<comment type="caution">
    <text evidence="8">The sequence shown here is derived from an EMBL/GenBank/DDBJ whole genome shotgun (WGS) entry which is preliminary data.</text>
</comment>
<proteinExistence type="inferred from homology"/>
<dbReference type="RefSeq" id="WP_023430987.1">
    <property type="nucleotide sequence ID" value="NZ_AWXZ01000014.1"/>
</dbReference>
<dbReference type="PANTHER" id="PTHR11496">
    <property type="entry name" value="ALCOHOL DEHYDROGENASE"/>
    <property type="match status" value="1"/>
</dbReference>
<comment type="catalytic activity">
    <reaction evidence="5">
        <text>a primary alcohol + NAD(+) = an aldehyde + NADH + H(+)</text>
        <dbReference type="Rhea" id="RHEA:10736"/>
        <dbReference type="ChEBI" id="CHEBI:15378"/>
        <dbReference type="ChEBI" id="CHEBI:15734"/>
        <dbReference type="ChEBI" id="CHEBI:17478"/>
        <dbReference type="ChEBI" id="CHEBI:57540"/>
        <dbReference type="ChEBI" id="CHEBI:57945"/>
        <dbReference type="EC" id="1.1.1.1"/>
    </reaction>
</comment>
<evidence type="ECO:0000256" key="5">
    <source>
        <dbReference type="ARBA" id="ARBA00049243"/>
    </source>
</evidence>
<evidence type="ECO:0000259" key="6">
    <source>
        <dbReference type="Pfam" id="PF00465"/>
    </source>
</evidence>
<dbReference type="FunFam" id="3.40.50.1970:FF:000003">
    <property type="entry name" value="Alcohol dehydrogenase, iron-containing"/>
    <property type="match status" value="1"/>
</dbReference>
<evidence type="ECO:0000256" key="3">
    <source>
        <dbReference type="ARBA" id="ARBA00023002"/>
    </source>
</evidence>
<dbReference type="AlphaFoldDB" id="V4RU50"/>
<sequence length="381" mass="39829">MSIIQYLTTIRFEFGATAAIADDVRELKLRRPLVVTDAGVAAAGIAAQVAAATGLRDLPTFTGTPANPTEEAVELALATYREERCDGLVAIGGGSPIDLAKAVALLAAHPAPLSQYAANAGGVGRIGPDMPPLIAVPTTAGTGSEVGRAALITLREGRKLGFISPYLIPKRAICDPELTLGLPRGLTAATGMDAVTHCLETYLSPRINPPAEAIALDGLRRAIGHIERACSDGSNREARHEMMMAALEGGLTFQKGLGAVHALSHPLGGLKEPSLHHGTLNAVLLPPVLRMNEPAAKTKYAAIRRTLDLAPDADLADFVTQLNARLGLPADLRSMGVDEAILATIPDAAMQDHSHATNARPLGREQYEIILKEALGAPSHA</sequence>
<dbReference type="InterPro" id="IPR056798">
    <property type="entry name" value="ADH_Fe_C"/>
</dbReference>
<dbReference type="InterPro" id="IPR018211">
    <property type="entry name" value="ADH_Fe_CS"/>
</dbReference>
<comment type="cofactor">
    <cofactor evidence="1">
        <name>Fe cation</name>
        <dbReference type="ChEBI" id="CHEBI:24875"/>
    </cofactor>
</comment>
<dbReference type="eggNOG" id="COG1454">
    <property type="taxonomic scope" value="Bacteria"/>
</dbReference>
<name>V4RU50_9HYPH</name>